<reference evidence="4 5" key="1">
    <citation type="journal article" date="2018" name="Nat. Ecol. Evol.">
        <title>Pezizomycetes genomes reveal the molecular basis of ectomycorrhizal truffle lifestyle.</title>
        <authorList>
            <person name="Murat C."/>
            <person name="Payen T."/>
            <person name="Noel B."/>
            <person name="Kuo A."/>
            <person name="Morin E."/>
            <person name="Chen J."/>
            <person name="Kohler A."/>
            <person name="Krizsan K."/>
            <person name="Balestrini R."/>
            <person name="Da Silva C."/>
            <person name="Montanini B."/>
            <person name="Hainaut M."/>
            <person name="Levati E."/>
            <person name="Barry K.W."/>
            <person name="Belfiori B."/>
            <person name="Cichocki N."/>
            <person name="Clum A."/>
            <person name="Dockter R.B."/>
            <person name="Fauchery L."/>
            <person name="Guy J."/>
            <person name="Iotti M."/>
            <person name="Le Tacon F."/>
            <person name="Lindquist E.A."/>
            <person name="Lipzen A."/>
            <person name="Malagnac F."/>
            <person name="Mello A."/>
            <person name="Molinier V."/>
            <person name="Miyauchi S."/>
            <person name="Poulain J."/>
            <person name="Riccioni C."/>
            <person name="Rubini A."/>
            <person name="Sitrit Y."/>
            <person name="Splivallo R."/>
            <person name="Traeger S."/>
            <person name="Wang M."/>
            <person name="Zifcakova L."/>
            <person name="Wipf D."/>
            <person name="Zambonelli A."/>
            <person name="Paolocci F."/>
            <person name="Nowrousian M."/>
            <person name="Ottonello S."/>
            <person name="Baldrian P."/>
            <person name="Spatafora J.W."/>
            <person name="Henrissat B."/>
            <person name="Nagy L.G."/>
            <person name="Aury J.M."/>
            <person name="Wincker P."/>
            <person name="Grigoriev I.V."/>
            <person name="Bonfante P."/>
            <person name="Martin F.M."/>
        </authorList>
    </citation>
    <scope>NUCLEOTIDE SEQUENCE [LARGE SCALE GENOMIC DNA]</scope>
    <source>
        <strain evidence="4 5">RN42</strain>
    </source>
</reference>
<keyword evidence="5" id="KW-1185">Reference proteome</keyword>
<dbReference type="OrthoDB" id="9936937at2759"/>
<dbReference type="InterPro" id="IPR058841">
    <property type="entry name" value="HTH_76"/>
</dbReference>
<feature type="region of interest" description="Disordered" evidence="1">
    <location>
        <begin position="69"/>
        <end position="105"/>
    </location>
</feature>
<dbReference type="Pfam" id="PF25871">
    <property type="entry name" value="HTH_76"/>
    <property type="match status" value="1"/>
</dbReference>
<organism evidence="4 5">
    <name type="scientific">Ascobolus immersus RN42</name>
    <dbReference type="NCBI Taxonomy" id="1160509"/>
    <lineage>
        <taxon>Eukaryota</taxon>
        <taxon>Fungi</taxon>
        <taxon>Dikarya</taxon>
        <taxon>Ascomycota</taxon>
        <taxon>Pezizomycotina</taxon>
        <taxon>Pezizomycetes</taxon>
        <taxon>Pezizales</taxon>
        <taxon>Ascobolaceae</taxon>
        <taxon>Ascobolus</taxon>
    </lineage>
</organism>
<sequence>MSSTTNEYAEFEAYDWAGDEEFQAGLNSILQSSPEGIDKESLKLQAQCFFWYKKTTQQISFEDYNNYLAGKNGAPESQPQQTSVQAPQQAQDEAQAPSENPPYPRSFAEIVELIQSGKPIPGIKQIPNKLNEEKPSEATREKRRKPWEVAAEKQAASPAE</sequence>
<evidence type="ECO:0000259" key="3">
    <source>
        <dbReference type="Pfam" id="PF25871"/>
    </source>
</evidence>
<feature type="domain" description="Peroxisomal membrane protein PEX14-like KPWE" evidence="2">
    <location>
        <begin position="102"/>
        <end position="148"/>
    </location>
</feature>
<dbReference type="STRING" id="1160509.A0A3N4IKR8"/>
<proteinExistence type="predicted"/>
<accession>A0A3N4IKR8</accession>
<evidence type="ECO:0000256" key="1">
    <source>
        <dbReference type="SAM" id="MobiDB-lite"/>
    </source>
</evidence>
<dbReference type="EMBL" id="ML119657">
    <property type="protein sequence ID" value="RPA84730.1"/>
    <property type="molecule type" value="Genomic_DNA"/>
</dbReference>
<feature type="compositionally biased region" description="Low complexity" evidence="1">
    <location>
        <begin position="77"/>
        <end position="97"/>
    </location>
</feature>
<dbReference type="Proteomes" id="UP000275078">
    <property type="component" value="Unassembled WGS sequence"/>
</dbReference>
<gene>
    <name evidence="4" type="ORF">BJ508DRAFT_412483</name>
</gene>
<dbReference type="InterPro" id="IPR040554">
    <property type="entry name" value="KPWE_PEX14_dom"/>
</dbReference>
<feature type="region of interest" description="Disordered" evidence="1">
    <location>
        <begin position="118"/>
        <end position="160"/>
    </location>
</feature>
<dbReference type="PANTHER" id="PTHR36855:SF1">
    <property type="entry name" value="PEROXISOME MEMBRANE ANCHOR PROTEIN PEX14P N-TERMINAL DOMAIN-CONTAINING PROTEIN"/>
    <property type="match status" value="1"/>
</dbReference>
<dbReference type="Pfam" id="PF17733">
    <property type="entry name" value="KPWE_dom"/>
    <property type="match status" value="1"/>
</dbReference>
<feature type="compositionally biased region" description="Basic and acidic residues" evidence="1">
    <location>
        <begin position="130"/>
        <end position="151"/>
    </location>
</feature>
<evidence type="ECO:0000313" key="4">
    <source>
        <dbReference type="EMBL" id="RPA84730.1"/>
    </source>
</evidence>
<feature type="domain" description="PEX14-like helix-turn-helix" evidence="3">
    <location>
        <begin position="7"/>
        <end position="71"/>
    </location>
</feature>
<dbReference type="PANTHER" id="PTHR36855">
    <property type="entry name" value="CHROMOSOME 10, WHOLE GENOME SHOTGUN SEQUENCE"/>
    <property type="match status" value="1"/>
</dbReference>
<name>A0A3N4IKR8_ASCIM</name>
<evidence type="ECO:0000313" key="5">
    <source>
        <dbReference type="Proteomes" id="UP000275078"/>
    </source>
</evidence>
<dbReference type="AlphaFoldDB" id="A0A3N4IKR8"/>
<protein>
    <submittedName>
        <fullName evidence="4">Uncharacterized protein</fullName>
    </submittedName>
</protein>
<evidence type="ECO:0000259" key="2">
    <source>
        <dbReference type="Pfam" id="PF17733"/>
    </source>
</evidence>